<evidence type="ECO:0000259" key="3">
    <source>
        <dbReference type="Pfam" id="PF05970"/>
    </source>
</evidence>
<feature type="region of interest" description="Disordered" evidence="2">
    <location>
        <begin position="167"/>
        <end position="191"/>
    </location>
</feature>
<feature type="compositionally biased region" description="Basic residues" evidence="2">
    <location>
        <begin position="1"/>
        <end position="10"/>
    </location>
</feature>
<evidence type="ECO:0000313" key="7">
    <source>
        <dbReference type="Proteomes" id="UP001151760"/>
    </source>
</evidence>
<dbReference type="PANTHER" id="PTHR10492:SF96">
    <property type="entry name" value="ATP-DEPENDENT DNA HELICASE"/>
    <property type="match status" value="1"/>
</dbReference>
<feature type="compositionally biased region" description="Basic and acidic residues" evidence="2">
    <location>
        <begin position="1867"/>
        <end position="1883"/>
    </location>
</feature>
<accession>A0ABQ5ALW6</accession>
<dbReference type="InterPro" id="IPR049163">
    <property type="entry name" value="Pif1-like_2B_dom"/>
</dbReference>
<evidence type="ECO:0000259" key="5">
    <source>
        <dbReference type="Pfam" id="PF21530"/>
    </source>
</evidence>
<dbReference type="InterPro" id="IPR012340">
    <property type="entry name" value="NA-bd_OB-fold"/>
</dbReference>
<keyword evidence="1" id="KW-0234">DNA repair</keyword>
<dbReference type="PANTHER" id="PTHR10492">
    <property type="match status" value="1"/>
</dbReference>
<feature type="domain" description="DNA helicase Pif1-like 2B" evidence="5">
    <location>
        <begin position="1321"/>
        <end position="1367"/>
    </location>
</feature>
<protein>
    <recommendedName>
        <fullName evidence="1">ATP-dependent DNA helicase</fullName>
        <ecNumber evidence="1">5.6.2.3</ecNumber>
    </recommendedName>
</protein>
<evidence type="ECO:0000313" key="6">
    <source>
        <dbReference type="EMBL" id="GJT03034.1"/>
    </source>
</evidence>
<dbReference type="InterPro" id="IPR036691">
    <property type="entry name" value="Endo/exonu/phosph_ase_sf"/>
</dbReference>
<dbReference type="CDD" id="cd04481">
    <property type="entry name" value="RPA1_DBD_B_like"/>
    <property type="match status" value="1"/>
</dbReference>
<dbReference type="Pfam" id="PF14214">
    <property type="entry name" value="Helitron_like_N"/>
    <property type="match status" value="1"/>
</dbReference>
<dbReference type="InterPro" id="IPR010285">
    <property type="entry name" value="DNA_helicase_pif1-like_DEAD"/>
</dbReference>
<evidence type="ECO:0000259" key="4">
    <source>
        <dbReference type="Pfam" id="PF14214"/>
    </source>
</evidence>
<dbReference type="Proteomes" id="UP001151760">
    <property type="component" value="Unassembled WGS sequence"/>
</dbReference>
<evidence type="ECO:0000256" key="1">
    <source>
        <dbReference type="RuleBase" id="RU363044"/>
    </source>
</evidence>
<proteinExistence type="inferred from homology"/>
<dbReference type="Pfam" id="PF05970">
    <property type="entry name" value="PIF1"/>
    <property type="match status" value="2"/>
</dbReference>
<reference evidence="6" key="2">
    <citation type="submission" date="2022-01" db="EMBL/GenBank/DDBJ databases">
        <authorList>
            <person name="Yamashiro T."/>
            <person name="Shiraishi A."/>
            <person name="Satake H."/>
            <person name="Nakayama K."/>
        </authorList>
    </citation>
    <scope>NUCLEOTIDE SEQUENCE</scope>
</reference>
<feature type="domain" description="Helitron helicase-like" evidence="4">
    <location>
        <begin position="392"/>
        <end position="575"/>
    </location>
</feature>
<dbReference type="InterPro" id="IPR027417">
    <property type="entry name" value="P-loop_NTPase"/>
</dbReference>
<dbReference type="InterPro" id="IPR025476">
    <property type="entry name" value="Helitron_helicase-like"/>
</dbReference>
<keyword evidence="1" id="KW-0227">DNA damage</keyword>
<keyword evidence="7" id="KW-1185">Reference proteome</keyword>
<gene>
    <name evidence="6" type="ORF">Tco_0824203</name>
</gene>
<feature type="region of interest" description="Disordered" evidence="2">
    <location>
        <begin position="1898"/>
        <end position="1919"/>
    </location>
</feature>
<organism evidence="6 7">
    <name type="scientific">Tanacetum coccineum</name>
    <dbReference type="NCBI Taxonomy" id="301880"/>
    <lineage>
        <taxon>Eukaryota</taxon>
        <taxon>Viridiplantae</taxon>
        <taxon>Streptophyta</taxon>
        <taxon>Embryophyta</taxon>
        <taxon>Tracheophyta</taxon>
        <taxon>Spermatophyta</taxon>
        <taxon>Magnoliopsida</taxon>
        <taxon>eudicotyledons</taxon>
        <taxon>Gunneridae</taxon>
        <taxon>Pentapetalae</taxon>
        <taxon>asterids</taxon>
        <taxon>campanulids</taxon>
        <taxon>Asterales</taxon>
        <taxon>Asteraceae</taxon>
        <taxon>Asteroideae</taxon>
        <taxon>Anthemideae</taxon>
        <taxon>Anthemidinae</taxon>
        <taxon>Tanacetum</taxon>
    </lineage>
</organism>
<dbReference type="GO" id="GO:0004386">
    <property type="term" value="F:helicase activity"/>
    <property type="evidence" value="ECO:0007669"/>
    <property type="project" value="UniProtKB-KW"/>
</dbReference>
<feature type="domain" description="DNA helicase Pif1-like DEAD-box helicase" evidence="3">
    <location>
        <begin position="1099"/>
        <end position="1222"/>
    </location>
</feature>
<name>A0ABQ5ALW6_9ASTR</name>
<dbReference type="SUPFAM" id="SSF52540">
    <property type="entry name" value="P-loop containing nucleoside triphosphate hydrolases"/>
    <property type="match status" value="2"/>
</dbReference>
<evidence type="ECO:0000256" key="2">
    <source>
        <dbReference type="SAM" id="MobiDB-lite"/>
    </source>
</evidence>
<feature type="region of interest" description="Disordered" evidence="2">
    <location>
        <begin position="1"/>
        <end position="52"/>
    </location>
</feature>
<feature type="compositionally biased region" description="Polar residues" evidence="2">
    <location>
        <begin position="32"/>
        <end position="52"/>
    </location>
</feature>
<comment type="caution">
    <text evidence="6">The sequence shown here is derived from an EMBL/GenBank/DDBJ whole genome shotgun (WGS) entry which is preliminary data.</text>
</comment>
<feature type="region of interest" description="Disordered" evidence="2">
    <location>
        <begin position="1860"/>
        <end position="1883"/>
    </location>
</feature>
<keyword evidence="1" id="KW-0547">Nucleotide-binding</keyword>
<dbReference type="SUPFAM" id="SSF56219">
    <property type="entry name" value="DNase I-like"/>
    <property type="match status" value="1"/>
</dbReference>
<feature type="domain" description="DNA helicase Pif1-like DEAD-box helicase" evidence="3">
    <location>
        <begin position="1040"/>
        <end position="1098"/>
    </location>
</feature>
<dbReference type="SUPFAM" id="SSF50249">
    <property type="entry name" value="Nucleic acid-binding proteins"/>
    <property type="match status" value="1"/>
</dbReference>
<dbReference type="Gene3D" id="3.40.50.300">
    <property type="entry name" value="P-loop containing nucleotide triphosphate hydrolases"/>
    <property type="match status" value="2"/>
</dbReference>
<keyword evidence="1" id="KW-0378">Hydrolase</keyword>
<keyword evidence="1 6" id="KW-0347">Helicase</keyword>
<dbReference type="Pfam" id="PF21530">
    <property type="entry name" value="Pif1_2B_dom"/>
    <property type="match status" value="1"/>
</dbReference>
<sequence>MKTKNKSVKRKLSDTDDVQSYTMGPSKELNVRSPSTSTNLHEEGASSNEQKNQTSICDIRMYIQDATEYSSITGNNDISPCTLPYSQNTECANLFTKTTNISTENENTNFTTTHLQVNNQNKISPDDLKKAMSRTQVTKAVVGNSDRSNVQVTIDKHNKPSTVTINDNMQTSPLASNTRSANNVNTTSTRQTVQQQNIRRYNRVGLPVEYIHMGYCTCDNVSSKKVHAPFLQLYIYDTTNEVKNRMAHFGGEEQSGLKREIVEGLIDFLDNHNALVQLFRTARNKRMEADIPEFKLRLYNVIGTRRYDLPTPETIGAVIFGGKTSTESEFDLIIEEHSQIPQRVNKYHPCYMSLQFPLLFVYGEEGYQKDMKLTSIPGQRSNNEKRMSMNMYYAYQIHDRINRYSLLPRGGKLFQQYVVTAYCAIEQTRLDYIRQTQNNIRNEYLSGIYDAIIRGDRDGNDLGTRTILSISFTGGPRYMYAHYLDALAICRVHGNPSFFITFTCNAKWPEIQEYMDSWPELTSADRADIIDRVFEQKVRDYIRFVRTTNLFGDITAVLYTIEFQKRGLPHCHSLLWVSPSTKVQHDTDVDKYISAELPDPTQDPDGYRIISELMMHGPCGYANKNASCMKDGNKCNRNFPKAYCNATYIDKDGFVHYRRRETNIDTERQEVRLDNSYVVPFNRALCMRFYAHINVEYCGWTMLIKYLFKYISKGTDRVVANITTPIGATTSTTNTQSIHIDEIKNFLEGRYIGPHEACWRILEFPIHYRDPAVLTLAVHLENMQQIRFRSKDNLQAIVDNPTKKKTTLTEWLDYNKRYTDGRHLTYLNFPLEYTWHKTDKYWQRRRRQNKPVIGRLTYIHPSIGDLFYQRILLCHQKGCKSFREIRTVNGIVFPTNRAACEALGLIGGDQEWVTALEEAAVHASSDELRKLFVQILMFCDVSDPTQLWQKFWKEMSRDIPRRLSRLLQIPEVEQNETEMKAGTLFEIEAILNSNSRTLKDFGLPMPPTRLLNILENRVIMEERNYNRELLQEEKDILLPKLNKDQKLILDEILNGITNKQQKLIFVYGHGGTGKTFLWKSIACILRLQERIVLAVASSDLLRETDLIIWDEAPMNDRRCFEALDRCLRDILDNPQTPFGGKSIILGGDFRQTLPVKKKASKFEILDASIITSYLWTRFKVYTLHQNMRLSRSEITEHEKQRIQQFSSWLLDIGDGNIGEPDETDIENSLITQIPNELCIPDGDTSMRELIHFVYDTQTFQRPTAEDLQKKVIVCPKNETADTINRHVLSLLNEQERVYLSSDEATPHGNDGGETELLYPNEYLNSLNFPGLPPHRLQLKVGAPIILLRNLNLAGGLCNGTRMIVTQLLNKVIEARIITGTRISEKVFLPRISLINRDLEMPFLFKRKQFPVKLSYAMTINKIQGQSLEKIGIFLPELVFAHGQLTMAESMRTEPKAADKGKLTLFEEEPINLKDIRATHTKKRSKFESTENKQGNAIQANMDLKDTYYFDELLQLNNAYRISRFSCTPTKKWQQTLVNKTTLNIGRYTSIEPNLNDCFPEHYFKFIAYNEVHDKADNNNAPLTDYIGCIHRISDPIISGDATRSRKTRRIIDIQNLDGLNLPFVIWGEMAEKFDMDEYANMPKPVVIAVSSTWATTKYGGLQLTATPATHYYLNPDIPEVHYILNVYAQFINPTESLEIQSQPCRTEEEEKMRNRYSIEALLNVNPQHYQRARFTTEATITKISAAHGWYCFRMIIDDGTGSATLTCFSPEAHTFAPDCNELVNAVENKDKRCLPDALKQFENTTYIFQYRFGKNARPGYPNFSLDAAFKTSPQPLLSLPAPDSATATPQQVLQQTYNATTPTPSEIDPHQLAEDVSKESDTSRIKLNAPKKLEYRPVKPTAGKDVSSEADDSNSDSKVEETIILESATKPISVFKYWEWTSNVNLCSKGCRIILGWNTDVVNILVLSQTDQAIHVKIIHKDTNETIFSSFIYAGNLPSERRYLWYELVLHKNVVHGYPWIFMGDFNVSLNLEDYMSGLSCLNSAMNDFKASVIKIEAMDMNSTGLHYTWNQKPKGGGGVMKKLDRIIGNLTFIDLFPGAYGVFQPYRLSDHSSAVQKIPTLMINKPKPFKFFNFLTSKSKFLDVVPEQWNVNVEGCHMYRVVTKMKALKNPLRKLLHSHGNLHDRVNALRNELDEVQKALDRDPLDYNLREEEATYVSTFNEAKLDEERFLKQKAKIEWLEFLGTNMECDELDIEGLFLNQISNHTSLNMVRNVFNEEIKTTMFGIGDDRAWGPDGFTSVFFKKSWDHVGNDVSTPIKVNDHMPISCCNMVYKCISKILSKRIIDGLKGVVSENQSAFIPGRRISDNILITQELMHNYHKDRGPPRCAFKVDIQNHYLFIFTRGDVDYVRFIMESLDEFQKTSGELPVKYLGVPLISSRLLNRDCKVLVEKVLNRIKDWKNKSLSYAGRLQLCRSVLSSMHVYWAVVLVIPIGIIQDIQQLIRGFLWCNRELKRGKAKVTESLWVRWVQMYKLKGCMIWDIPVKTDMSWGWHTLLQIWEFVKPFFWSKLGNGFTLKTCVAELVSSEGWLWPQSWLLKVPNLGLITVQSLEETQMDQLQ</sequence>
<dbReference type="EMBL" id="BQNB010012392">
    <property type="protein sequence ID" value="GJT03034.1"/>
    <property type="molecule type" value="Genomic_DNA"/>
</dbReference>
<dbReference type="Gene3D" id="2.40.50.140">
    <property type="entry name" value="Nucleic acid-binding proteins"/>
    <property type="match status" value="2"/>
</dbReference>
<comment type="catalytic activity">
    <reaction evidence="1">
        <text>ATP + H2O = ADP + phosphate + H(+)</text>
        <dbReference type="Rhea" id="RHEA:13065"/>
        <dbReference type="ChEBI" id="CHEBI:15377"/>
        <dbReference type="ChEBI" id="CHEBI:15378"/>
        <dbReference type="ChEBI" id="CHEBI:30616"/>
        <dbReference type="ChEBI" id="CHEBI:43474"/>
        <dbReference type="ChEBI" id="CHEBI:456216"/>
        <dbReference type="EC" id="5.6.2.3"/>
    </reaction>
</comment>
<keyword evidence="1" id="KW-0233">DNA recombination</keyword>
<reference evidence="6" key="1">
    <citation type="journal article" date="2022" name="Int. J. Mol. Sci.">
        <title>Draft Genome of Tanacetum Coccineum: Genomic Comparison of Closely Related Tanacetum-Family Plants.</title>
        <authorList>
            <person name="Yamashiro T."/>
            <person name="Shiraishi A."/>
            <person name="Nakayama K."/>
            <person name="Satake H."/>
        </authorList>
    </citation>
    <scope>NUCLEOTIDE SEQUENCE</scope>
</reference>
<dbReference type="EC" id="5.6.2.3" evidence="1"/>
<comment type="similarity">
    <text evidence="1">Belongs to the helicase family.</text>
</comment>
<comment type="cofactor">
    <cofactor evidence="1">
        <name>Mg(2+)</name>
        <dbReference type="ChEBI" id="CHEBI:18420"/>
    </cofactor>
</comment>
<dbReference type="Gene3D" id="3.60.10.10">
    <property type="entry name" value="Endonuclease/exonuclease/phosphatase"/>
    <property type="match status" value="1"/>
</dbReference>
<keyword evidence="1" id="KW-0067">ATP-binding</keyword>